<accession>A0ABT5R361</accession>
<dbReference type="Proteomes" id="UP001149400">
    <property type="component" value="Unassembled WGS sequence"/>
</dbReference>
<keyword evidence="2" id="KW-0808">Transferase</keyword>
<dbReference type="Pfam" id="PF08241">
    <property type="entry name" value="Methyltransf_11"/>
    <property type="match status" value="1"/>
</dbReference>
<dbReference type="EMBL" id="JAJUBC010000019">
    <property type="protein sequence ID" value="MDD1794706.1"/>
    <property type="molecule type" value="Genomic_DNA"/>
</dbReference>
<dbReference type="InterPro" id="IPR029063">
    <property type="entry name" value="SAM-dependent_MTases_sf"/>
</dbReference>
<comment type="caution">
    <text evidence="2">The sequence shown here is derived from an EMBL/GenBank/DDBJ whole genome shotgun (WGS) entry which is preliminary data.</text>
</comment>
<evidence type="ECO:0000259" key="1">
    <source>
        <dbReference type="Pfam" id="PF08241"/>
    </source>
</evidence>
<protein>
    <submittedName>
        <fullName evidence="2">Class I SAM-dependent methyltransferase</fullName>
    </submittedName>
</protein>
<dbReference type="GO" id="GO:0032259">
    <property type="term" value="P:methylation"/>
    <property type="evidence" value="ECO:0007669"/>
    <property type="project" value="UniProtKB-KW"/>
</dbReference>
<evidence type="ECO:0000313" key="3">
    <source>
        <dbReference type="Proteomes" id="UP001149400"/>
    </source>
</evidence>
<dbReference type="Gene3D" id="3.40.50.150">
    <property type="entry name" value="Vaccinia Virus protein VP39"/>
    <property type="match status" value="1"/>
</dbReference>
<gene>
    <name evidence="2" type="ORF">LRP50_16345</name>
</gene>
<dbReference type="InterPro" id="IPR013216">
    <property type="entry name" value="Methyltransf_11"/>
</dbReference>
<dbReference type="GO" id="GO:0008168">
    <property type="term" value="F:methyltransferase activity"/>
    <property type="evidence" value="ECO:0007669"/>
    <property type="project" value="UniProtKB-KW"/>
</dbReference>
<evidence type="ECO:0000313" key="2">
    <source>
        <dbReference type="EMBL" id="MDD1794706.1"/>
    </source>
</evidence>
<keyword evidence="2" id="KW-0489">Methyltransferase</keyword>
<reference evidence="2" key="1">
    <citation type="submission" date="2021-12" db="EMBL/GenBank/DDBJ databases">
        <title>Enterovibrio ZSDZ35 sp. nov. and Enterovibrio ZSDZ42 sp. nov., isolated from coastal seawater in Qingdao.</title>
        <authorList>
            <person name="Zhang P."/>
        </authorList>
    </citation>
    <scope>NUCLEOTIDE SEQUENCE</scope>
    <source>
        <strain evidence="2">ZSDZ42</strain>
    </source>
</reference>
<dbReference type="RefSeq" id="WP_274165526.1">
    <property type="nucleotide sequence ID" value="NZ_JAJUBC010000019.1"/>
</dbReference>
<keyword evidence="3" id="KW-1185">Reference proteome</keyword>
<dbReference type="SUPFAM" id="SSF53335">
    <property type="entry name" value="S-adenosyl-L-methionine-dependent methyltransferases"/>
    <property type="match status" value="1"/>
</dbReference>
<name>A0ABT5R361_9GAMM</name>
<feature type="domain" description="Methyltransferase type 11" evidence="1">
    <location>
        <begin position="71"/>
        <end position="118"/>
    </location>
</feature>
<sequence>MKAIKWLVSPSDRVTRENVALILARLFNEHEKPRVLIIGGGTIGQGMTPFYEDQNIELVSFDIYASKHVQFIADAHSVPLEDNCFDAVIVQAVLEHVLDPKGVVDEVHRLLKPDGLVYAETPFLQHVHEGAYDFTRFTESGHRLLFKQFGLVKSGVNSGAGTQLLWAFEGFFRGLFRSRLVGKVVKLCLCWLMLLDRLIPESYNIDAANGVFFLGSKANAAVGDEEIITHYKGAQKHAKF</sequence>
<proteinExistence type="predicted"/>
<organism evidence="2 3">
    <name type="scientific">Enterovibrio gelatinilyticus</name>
    <dbReference type="NCBI Taxonomy" id="2899819"/>
    <lineage>
        <taxon>Bacteria</taxon>
        <taxon>Pseudomonadati</taxon>
        <taxon>Pseudomonadota</taxon>
        <taxon>Gammaproteobacteria</taxon>
        <taxon>Vibrionales</taxon>
        <taxon>Vibrionaceae</taxon>
        <taxon>Enterovibrio</taxon>
    </lineage>
</organism>